<dbReference type="Proteomes" id="UP000444721">
    <property type="component" value="Unassembled WGS sequence"/>
</dbReference>
<dbReference type="GO" id="GO:0008474">
    <property type="term" value="F:palmitoyl-(protein) hydrolase activity"/>
    <property type="evidence" value="ECO:0007669"/>
    <property type="project" value="TreeGrafter"/>
</dbReference>
<keyword evidence="2" id="KW-0378">Hydrolase</keyword>
<dbReference type="VEuPathDB" id="AmoebaDB:NF0096230"/>
<sequence length="299" mass="33819">MSSQSPYHAWHNFRAYSFDSDEQWKLYLQNLTFPENLNDQKKKEMILKYKKKYYSQHVEKLVEFQLPYTQLEIAPMSPNHDSTIIFLHGLGDQGSGWLDVFQKLKKTVPELASCKVLLPNASAMSVTLNMGYVMPAWYDLMSLSLDGPEDMTGMEKCFANIDLLIEREMVEFGIDSSRIIIGGFSQGGSVALYHGLTNKKKLGGIIALSTWMPMRKKIVTLVGTDFPNKSTPIFQAHGTADNVVKYEWGASSKKFVAESLLDGNESHYTFKTYQGMGHSSSLQEIRDLAEWLASVLKSK</sequence>
<dbReference type="PANTHER" id="PTHR10655:SF17">
    <property type="entry name" value="LYSOPHOSPHOLIPASE-LIKE PROTEIN 1"/>
    <property type="match status" value="1"/>
</dbReference>
<dbReference type="InterPro" id="IPR029058">
    <property type="entry name" value="AB_hydrolase_fold"/>
</dbReference>
<keyword evidence="5" id="KW-1185">Reference proteome</keyword>
<evidence type="ECO:0000256" key="1">
    <source>
        <dbReference type="ARBA" id="ARBA00006499"/>
    </source>
</evidence>
<dbReference type="OMA" id="GLTYPHK"/>
<evidence type="ECO:0000313" key="4">
    <source>
        <dbReference type="EMBL" id="KAF0976248.1"/>
    </source>
</evidence>
<dbReference type="VEuPathDB" id="AmoebaDB:NfTy_086300"/>
<evidence type="ECO:0000259" key="3">
    <source>
        <dbReference type="Pfam" id="PF02230"/>
    </source>
</evidence>
<evidence type="ECO:0000313" key="5">
    <source>
        <dbReference type="Proteomes" id="UP000444721"/>
    </source>
</evidence>
<dbReference type="GeneID" id="68112141"/>
<dbReference type="InterPro" id="IPR003140">
    <property type="entry name" value="PLipase/COase/thioEstase"/>
</dbReference>
<dbReference type="EMBL" id="VFQX01000041">
    <property type="protein sequence ID" value="KAF0976248.1"/>
    <property type="molecule type" value="Genomic_DNA"/>
</dbReference>
<proteinExistence type="inferred from homology"/>
<protein>
    <recommendedName>
        <fullName evidence="3">Phospholipase/carboxylesterase/thioesterase domain-containing protein</fullName>
    </recommendedName>
</protein>
<comment type="similarity">
    <text evidence="1">Belongs to the AB hydrolase superfamily. AB hydrolase 2 family.</text>
</comment>
<reference evidence="4 5" key="1">
    <citation type="journal article" date="2019" name="Sci. Rep.">
        <title>Nanopore sequencing improves the draft genome of the human pathogenic amoeba Naegleria fowleri.</title>
        <authorList>
            <person name="Liechti N."/>
            <person name="Schurch N."/>
            <person name="Bruggmann R."/>
            <person name="Wittwer M."/>
        </authorList>
    </citation>
    <scope>NUCLEOTIDE SEQUENCE [LARGE SCALE GENOMIC DNA]</scope>
    <source>
        <strain evidence="4 5">ATCC 30894</strain>
    </source>
</reference>
<dbReference type="AlphaFoldDB" id="A0A6A5BPW3"/>
<dbReference type="GO" id="GO:0005737">
    <property type="term" value="C:cytoplasm"/>
    <property type="evidence" value="ECO:0007669"/>
    <property type="project" value="TreeGrafter"/>
</dbReference>
<comment type="caution">
    <text evidence="4">The sequence shown here is derived from an EMBL/GenBank/DDBJ whole genome shotgun (WGS) entry which is preliminary data.</text>
</comment>
<dbReference type="RefSeq" id="XP_044560961.1">
    <property type="nucleotide sequence ID" value="XM_044708391.1"/>
</dbReference>
<evidence type="ECO:0000256" key="2">
    <source>
        <dbReference type="ARBA" id="ARBA00022801"/>
    </source>
</evidence>
<dbReference type="Gene3D" id="3.40.50.1820">
    <property type="entry name" value="alpha/beta hydrolase"/>
    <property type="match status" value="1"/>
</dbReference>
<dbReference type="SUPFAM" id="SSF53474">
    <property type="entry name" value="alpha/beta-Hydrolases"/>
    <property type="match status" value="1"/>
</dbReference>
<dbReference type="InterPro" id="IPR050565">
    <property type="entry name" value="LYPA1-2/EST-like"/>
</dbReference>
<dbReference type="VEuPathDB" id="AmoebaDB:FDP41_004923"/>
<feature type="domain" description="Phospholipase/carboxylesterase/thioesterase" evidence="3">
    <location>
        <begin position="72"/>
        <end position="294"/>
    </location>
</feature>
<name>A0A6A5BPW3_NAEFO</name>
<organism evidence="4 5">
    <name type="scientific">Naegleria fowleri</name>
    <name type="common">Brain eating amoeba</name>
    <dbReference type="NCBI Taxonomy" id="5763"/>
    <lineage>
        <taxon>Eukaryota</taxon>
        <taxon>Discoba</taxon>
        <taxon>Heterolobosea</taxon>
        <taxon>Tetramitia</taxon>
        <taxon>Eutetramitia</taxon>
        <taxon>Vahlkampfiidae</taxon>
        <taxon>Naegleria</taxon>
    </lineage>
</organism>
<dbReference type="GO" id="GO:0052689">
    <property type="term" value="F:carboxylic ester hydrolase activity"/>
    <property type="evidence" value="ECO:0007669"/>
    <property type="project" value="TreeGrafter"/>
</dbReference>
<gene>
    <name evidence="4" type="ORF">FDP41_004923</name>
</gene>
<accession>A0A6A5BPW3</accession>
<dbReference type="Pfam" id="PF02230">
    <property type="entry name" value="Abhydrolase_2"/>
    <property type="match status" value="1"/>
</dbReference>
<dbReference type="OrthoDB" id="2418081at2759"/>
<dbReference type="PANTHER" id="PTHR10655">
    <property type="entry name" value="LYSOPHOSPHOLIPASE-RELATED"/>
    <property type="match status" value="1"/>
</dbReference>